<gene>
    <name evidence="2" type="ORF">EOS_02455</name>
</gene>
<evidence type="ECO:0000313" key="2">
    <source>
        <dbReference type="EMBL" id="KLU27802.1"/>
    </source>
</evidence>
<keyword evidence="3" id="KW-1185">Reference proteome</keyword>
<feature type="transmembrane region" description="Helical" evidence="1">
    <location>
        <begin position="351"/>
        <end position="366"/>
    </location>
</feature>
<comment type="caution">
    <text evidence="2">The sequence shown here is derived from an EMBL/GenBank/DDBJ whole genome shotgun (WGS) entry which is preliminary data.</text>
</comment>
<feature type="transmembrane region" description="Helical" evidence="1">
    <location>
        <begin position="318"/>
        <end position="339"/>
    </location>
</feature>
<feature type="transmembrane region" description="Helical" evidence="1">
    <location>
        <begin position="25"/>
        <end position="45"/>
    </location>
</feature>
<dbReference type="EMBL" id="AEJF01000015">
    <property type="protein sequence ID" value="KLU27802.1"/>
    <property type="molecule type" value="Genomic_DNA"/>
</dbReference>
<keyword evidence="1" id="KW-1133">Transmembrane helix</keyword>
<organism evidence="2 3">
    <name type="scientific">Caballeronia mineralivorans PML1(12)</name>
    <dbReference type="NCBI Taxonomy" id="908627"/>
    <lineage>
        <taxon>Bacteria</taxon>
        <taxon>Pseudomonadati</taxon>
        <taxon>Pseudomonadota</taxon>
        <taxon>Betaproteobacteria</taxon>
        <taxon>Burkholderiales</taxon>
        <taxon>Burkholderiaceae</taxon>
        <taxon>Caballeronia</taxon>
    </lineage>
</organism>
<sequence length="621" mass="69295">MNTFENGTRPISLWRKLWSLDLNTPHALAVARIAIPLLFGLWSLWLGQDRNWDAFNYHLHNAYSFLHGKLHTDFAPAGLQTYFNPVLDAAYYLLYAYLPAPVVGFLLGVFHGLDFVLLLSIIRLMLPGLPEEDRHRLPLLLAVAGVLTANFLSGLGNSMGDDTTSLFTLASLLLLLNSWERLGGWSFRAVAIVVAAGILVGLGMGLKLTNAVYAVSLCVALLLFPASPAVRVRLAFLFGVGALLGLALTGGYWLWVMWRTFQNPFFPQFSSLFPNALAPSGGIADTSWLPRNTLETVLWPFVFSLNSKRVGQATLHQVIWPVVYILFWAWVVISAIRFFRRSTADAALDPKLRYAIAFVALGYLLWMKLFSIYRYIVPIELLTPFLAFVLLTQLFPYLTARRVAAWTLSATTLIVVAGGVETWGHERWASHAFRAEVPQLETPQNTTAIIVGADPAWGWLTIFFPPSVSFTQIGGSFPFTPQYSERIKDLVYERGGPSFAVVTAKDNWRVDNVAKMNGIARGFGLTSTQRGCDALQWTVSHLRLHASVQWQSREAHGSLCQLNLRADDVRDVTAENVQLVEQARPLLESYGFTIDPRTCSAHRAYAGQGAFPYQWCRLTLH</sequence>
<evidence type="ECO:0008006" key="4">
    <source>
        <dbReference type="Google" id="ProtNLM"/>
    </source>
</evidence>
<dbReference type="PATRIC" id="fig|908627.4.peg.545"/>
<name>A0A0J1D509_9BURK</name>
<dbReference type="OrthoDB" id="1814621at2"/>
<feature type="transmembrane region" description="Helical" evidence="1">
    <location>
        <begin position="186"/>
        <end position="205"/>
    </location>
</feature>
<feature type="transmembrane region" description="Helical" evidence="1">
    <location>
        <begin position="102"/>
        <end position="125"/>
    </location>
</feature>
<feature type="transmembrane region" description="Helical" evidence="1">
    <location>
        <begin position="211"/>
        <end position="227"/>
    </location>
</feature>
<proteinExistence type="predicted"/>
<feature type="transmembrane region" description="Helical" evidence="1">
    <location>
        <begin position="137"/>
        <end position="157"/>
    </location>
</feature>
<keyword evidence="1" id="KW-0812">Transmembrane</keyword>
<feature type="transmembrane region" description="Helical" evidence="1">
    <location>
        <begin position="234"/>
        <end position="255"/>
    </location>
</feature>
<accession>A0A0J1D509</accession>
<dbReference type="AlphaFoldDB" id="A0A0J1D509"/>
<reference evidence="2 3" key="1">
    <citation type="journal article" date="2015" name="Genome Announc.">
        <title>Draft Genome Sequence of Burkholderia sp. Strain PML1(12), an Ectomycorrhizosphere-Inhabiting Bacterium with Effective Mineral-Weathering Ability.</title>
        <authorList>
            <person name="Uroz S."/>
            <person name="Oger P."/>
        </authorList>
    </citation>
    <scope>NUCLEOTIDE SEQUENCE [LARGE SCALE GENOMIC DNA]</scope>
    <source>
        <strain evidence="3">PML1(12)</strain>
    </source>
</reference>
<protein>
    <recommendedName>
        <fullName evidence="4">DUF2029 domain-containing protein</fullName>
    </recommendedName>
</protein>
<evidence type="ECO:0000256" key="1">
    <source>
        <dbReference type="SAM" id="Phobius"/>
    </source>
</evidence>
<keyword evidence="1" id="KW-0472">Membrane</keyword>
<evidence type="ECO:0000313" key="3">
    <source>
        <dbReference type="Proteomes" id="UP000035963"/>
    </source>
</evidence>
<dbReference type="Proteomes" id="UP000035963">
    <property type="component" value="Unassembled WGS sequence"/>
</dbReference>